<keyword evidence="1" id="KW-1133">Transmembrane helix</keyword>
<dbReference type="PANTHER" id="PTHR34220">
    <property type="entry name" value="SENSOR HISTIDINE KINASE YPDA"/>
    <property type="match status" value="1"/>
</dbReference>
<feature type="transmembrane region" description="Helical" evidence="1">
    <location>
        <begin position="53"/>
        <end position="72"/>
    </location>
</feature>
<dbReference type="InterPro" id="IPR050640">
    <property type="entry name" value="Bact_2-comp_sensor_kinase"/>
</dbReference>
<proteinExistence type="predicted"/>
<dbReference type="InterPro" id="IPR010559">
    <property type="entry name" value="Sig_transdc_His_kin_internal"/>
</dbReference>
<organism evidence="3 4">
    <name type="scientific">Fluctibacter halophilus</name>
    <dbReference type="NCBI Taxonomy" id="226011"/>
    <lineage>
        <taxon>Bacteria</taxon>
        <taxon>Pseudomonadati</taxon>
        <taxon>Pseudomonadota</taxon>
        <taxon>Gammaproteobacteria</taxon>
        <taxon>Alteromonadales</taxon>
        <taxon>Alteromonadaceae</taxon>
        <taxon>Fluctibacter</taxon>
    </lineage>
</organism>
<dbReference type="Gene3D" id="3.30.565.10">
    <property type="entry name" value="Histidine kinase-like ATPase, C-terminal domain"/>
    <property type="match status" value="1"/>
</dbReference>
<dbReference type="PANTHER" id="PTHR34220:SF7">
    <property type="entry name" value="SENSOR HISTIDINE KINASE YPDA"/>
    <property type="match status" value="1"/>
</dbReference>
<evidence type="ECO:0000259" key="2">
    <source>
        <dbReference type="Pfam" id="PF06580"/>
    </source>
</evidence>
<feature type="transmembrane region" description="Helical" evidence="1">
    <location>
        <begin position="84"/>
        <end position="109"/>
    </location>
</feature>
<evidence type="ECO:0000313" key="3">
    <source>
        <dbReference type="EMBL" id="MCC2617886.1"/>
    </source>
</evidence>
<keyword evidence="3" id="KW-0808">Transferase</keyword>
<evidence type="ECO:0000313" key="4">
    <source>
        <dbReference type="Proteomes" id="UP001520878"/>
    </source>
</evidence>
<evidence type="ECO:0000256" key="1">
    <source>
        <dbReference type="SAM" id="Phobius"/>
    </source>
</evidence>
<accession>A0ABS8GCQ4</accession>
<comment type="caution">
    <text evidence="3">The sequence shown here is derived from an EMBL/GenBank/DDBJ whole genome shotgun (WGS) entry which is preliminary data.</text>
</comment>
<dbReference type="Proteomes" id="UP001520878">
    <property type="component" value="Unassembled WGS sequence"/>
</dbReference>
<dbReference type="EMBL" id="JAJEWP010000006">
    <property type="protein sequence ID" value="MCC2617886.1"/>
    <property type="molecule type" value="Genomic_DNA"/>
</dbReference>
<name>A0ABS8GCQ4_9ALTE</name>
<reference evidence="3 4" key="1">
    <citation type="submission" date="2021-10" db="EMBL/GenBank/DDBJ databases">
        <title>Draft genome of Aestuariibacter halophilus JC2043.</title>
        <authorList>
            <person name="Emsley S.A."/>
            <person name="Pfannmuller K.M."/>
            <person name="Ushijima B."/>
            <person name="Saw J.H."/>
            <person name="Videau P."/>
        </authorList>
    </citation>
    <scope>NUCLEOTIDE SEQUENCE [LARGE SCALE GENOMIC DNA]</scope>
    <source>
        <strain evidence="3 4">JC2043</strain>
    </source>
</reference>
<dbReference type="RefSeq" id="WP_229162293.1">
    <property type="nucleotide sequence ID" value="NZ_JAJEWP010000006.1"/>
</dbReference>
<gene>
    <name evidence="3" type="ORF">LJ739_16660</name>
</gene>
<keyword evidence="3" id="KW-0418">Kinase</keyword>
<keyword evidence="1" id="KW-0472">Membrane</keyword>
<feature type="transmembrane region" description="Helical" evidence="1">
    <location>
        <begin position="136"/>
        <end position="152"/>
    </location>
</feature>
<dbReference type="InterPro" id="IPR036890">
    <property type="entry name" value="HATPase_C_sf"/>
</dbReference>
<protein>
    <submittedName>
        <fullName evidence="3">Histidine kinase</fullName>
    </submittedName>
</protein>
<keyword evidence="1" id="KW-0812">Transmembrane</keyword>
<dbReference type="Pfam" id="PF06580">
    <property type="entry name" value="His_kinase"/>
    <property type="match status" value="1"/>
</dbReference>
<dbReference type="SUPFAM" id="SSF55874">
    <property type="entry name" value="ATPase domain of HSP90 chaperone/DNA topoisomerase II/histidine kinase"/>
    <property type="match status" value="1"/>
</dbReference>
<dbReference type="GO" id="GO:0016301">
    <property type="term" value="F:kinase activity"/>
    <property type="evidence" value="ECO:0007669"/>
    <property type="project" value="UniProtKB-KW"/>
</dbReference>
<keyword evidence="4" id="KW-1185">Reference proteome</keyword>
<feature type="domain" description="Signal transduction histidine kinase internal region" evidence="2">
    <location>
        <begin position="173"/>
        <end position="252"/>
    </location>
</feature>
<sequence length="365" mass="41622">MKRLIDYFPSRLFCLSNVLFWLVLNTIAADHTHRTRLFYGRPSNFVSTWLDFLPWWGNWALVAPFIIAAIRATPYQEGKWARFIGFQALILVLSMTIYWALTVFFATWLHGSGEWHWSVASEVFNHLMVSPLHMDLLVYLAVASFGLTLHYYQHSRDQALQNQVLSNQLLSVELQALKSQLSPHFLFNALNTISGLVRMKETDAAVKALSELSKMFRKVLENQKQQLTTLATEMAFIDSYLSIQQLRFSNKLSIRIALDPDTLECELPFMLLHTLVENAVQHGSQLESDENILSLRGKVDHGKLTLVLSNRVSKTDNHGGFGIGLDNCRQRLKHLYGEQFVLSCQSENEDTYITTLIIPVGGDDA</sequence>